<dbReference type="PRINTS" id="PR00455">
    <property type="entry name" value="HTHTETR"/>
</dbReference>
<dbReference type="PROSITE" id="PS50977">
    <property type="entry name" value="HTH_TETR_2"/>
    <property type="match status" value="1"/>
</dbReference>
<dbReference type="EMBL" id="JANRHA010000006">
    <property type="protein sequence ID" value="MDG3015084.1"/>
    <property type="molecule type" value="Genomic_DNA"/>
</dbReference>
<protein>
    <submittedName>
        <fullName evidence="4">TetR/AcrR family transcriptional regulator</fullName>
    </submittedName>
</protein>
<evidence type="ECO:0000256" key="2">
    <source>
        <dbReference type="PROSITE-ProRule" id="PRU00335"/>
    </source>
</evidence>
<dbReference type="SUPFAM" id="SSF46689">
    <property type="entry name" value="Homeodomain-like"/>
    <property type="match status" value="1"/>
</dbReference>
<dbReference type="InterPro" id="IPR036271">
    <property type="entry name" value="Tet_transcr_reg_TetR-rel_C_sf"/>
</dbReference>
<keyword evidence="5" id="KW-1185">Reference proteome</keyword>
<evidence type="ECO:0000256" key="1">
    <source>
        <dbReference type="ARBA" id="ARBA00023125"/>
    </source>
</evidence>
<dbReference type="PANTHER" id="PTHR30055:SF230">
    <property type="entry name" value="TRANSCRIPTIONAL REGULATORY PROTEIN (PROBABLY TETR-FAMILY)-RELATED"/>
    <property type="match status" value="1"/>
</dbReference>
<dbReference type="Pfam" id="PF00440">
    <property type="entry name" value="TetR_N"/>
    <property type="match status" value="1"/>
</dbReference>
<proteinExistence type="predicted"/>
<dbReference type="InterPro" id="IPR001647">
    <property type="entry name" value="HTH_TetR"/>
</dbReference>
<feature type="domain" description="HTH tetR-type" evidence="3">
    <location>
        <begin position="14"/>
        <end position="74"/>
    </location>
</feature>
<reference evidence="4" key="1">
    <citation type="submission" date="2022-08" db="EMBL/GenBank/DDBJ databases">
        <title>Genome analysis of Corynebacteriales strain.</title>
        <authorList>
            <person name="Lee S.D."/>
        </authorList>
    </citation>
    <scope>NUCLEOTIDE SEQUENCE</scope>
    <source>
        <strain evidence="4">D3-21</strain>
    </source>
</reference>
<dbReference type="Gene3D" id="1.10.357.10">
    <property type="entry name" value="Tetracycline Repressor, domain 2"/>
    <property type="match status" value="1"/>
</dbReference>
<keyword evidence="1 2" id="KW-0238">DNA-binding</keyword>
<evidence type="ECO:0000313" key="4">
    <source>
        <dbReference type="EMBL" id="MDG3015084.1"/>
    </source>
</evidence>
<comment type="caution">
    <text evidence="4">The sequence shown here is derived from an EMBL/GenBank/DDBJ whole genome shotgun (WGS) entry which is preliminary data.</text>
</comment>
<evidence type="ECO:0000313" key="5">
    <source>
        <dbReference type="Proteomes" id="UP001152755"/>
    </source>
</evidence>
<dbReference type="InterPro" id="IPR009057">
    <property type="entry name" value="Homeodomain-like_sf"/>
</dbReference>
<accession>A0A9X4LZI2</accession>
<sequence>MTDHARTRGRPRDPAIDDAALVATRELLAEVGWDRTTMVSIAERAGVGKPALYRRWPSKAQLVFEAVFDWTERNPQIPTDLDPDAWVRELCHNTLELFGRPEVRASLPGLLGAFQDHPELATALWTDFGAPGTGLFADKLARLGDEHAVIDAQITMLLVVGASMVLRMMPTGGGDTALTRRMADILIGGVTPR</sequence>
<dbReference type="PANTHER" id="PTHR30055">
    <property type="entry name" value="HTH-TYPE TRANSCRIPTIONAL REGULATOR RUTR"/>
    <property type="match status" value="1"/>
</dbReference>
<dbReference type="InterPro" id="IPR050109">
    <property type="entry name" value="HTH-type_TetR-like_transc_reg"/>
</dbReference>
<dbReference type="RefSeq" id="WP_277833794.1">
    <property type="nucleotide sequence ID" value="NZ_JAAIVF010000005.1"/>
</dbReference>
<feature type="DNA-binding region" description="H-T-H motif" evidence="2">
    <location>
        <begin position="37"/>
        <end position="56"/>
    </location>
</feature>
<dbReference type="AlphaFoldDB" id="A0A9X4LZI2"/>
<dbReference type="GO" id="GO:0000976">
    <property type="term" value="F:transcription cis-regulatory region binding"/>
    <property type="evidence" value="ECO:0007669"/>
    <property type="project" value="TreeGrafter"/>
</dbReference>
<dbReference type="SUPFAM" id="SSF48498">
    <property type="entry name" value="Tetracyclin repressor-like, C-terminal domain"/>
    <property type="match status" value="1"/>
</dbReference>
<gene>
    <name evidence="4" type="ORF">NVS88_11020</name>
</gene>
<dbReference type="Proteomes" id="UP001152755">
    <property type="component" value="Unassembled WGS sequence"/>
</dbReference>
<name>A0A9X4LZI2_9ACTN</name>
<organism evidence="4 5">
    <name type="scientific">Speluncibacter jeojiensis</name>
    <dbReference type="NCBI Taxonomy" id="2710754"/>
    <lineage>
        <taxon>Bacteria</taxon>
        <taxon>Bacillati</taxon>
        <taxon>Actinomycetota</taxon>
        <taxon>Actinomycetes</taxon>
        <taxon>Mycobacteriales</taxon>
        <taxon>Speluncibacteraceae</taxon>
        <taxon>Speluncibacter</taxon>
    </lineage>
</organism>
<evidence type="ECO:0000259" key="3">
    <source>
        <dbReference type="PROSITE" id="PS50977"/>
    </source>
</evidence>
<dbReference type="GO" id="GO:0003700">
    <property type="term" value="F:DNA-binding transcription factor activity"/>
    <property type="evidence" value="ECO:0007669"/>
    <property type="project" value="TreeGrafter"/>
</dbReference>